<evidence type="ECO:0000313" key="8">
    <source>
        <dbReference type="EMBL" id="KAI9271573.1"/>
    </source>
</evidence>
<feature type="region of interest" description="Disordered" evidence="5">
    <location>
        <begin position="424"/>
        <end position="473"/>
    </location>
</feature>
<dbReference type="InterPro" id="IPR037274">
    <property type="entry name" value="Znf_CHY_sf"/>
</dbReference>
<evidence type="ECO:0000256" key="3">
    <source>
        <dbReference type="ARBA" id="ARBA00022833"/>
    </source>
</evidence>
<dbReference type="EMBL" id="JAIXMP010000006">
    <property type="protein sequence ID" value="KAI9271573.1"/>
    <property type="molecule type" value="Genomic_DNA"/>
</dbReference>
<name>A0AAD5KMP7_9FUNG</name>
<dbReference type="GO" id="GO:0008270">
    <property type="term" value="F:zinc ion binding"/>
    <property type="evidence" value="ECO:0007669"/>
    <property type="project" value="UniProtKB-KW"/>
</dbReference>
<evidence type="ECO:0000259" key="7">
    <source>
        <dbReference type="PROSITE" id="PS51266"/>
    </source>
</evidence>
<gene>
    <name evidence="8" type="ORF">BDA99DRAFT_500427</name>
</gene>
<keyword evidence="3" id="KW-0862">Zinc</keyword>
<keyword evidence="1" id="KW-0479">Metal-binding</keyword>
<dbReference type="PROSITE" id="PS51266">
    <property type="entry name" value="ZF_CHY"/>
    <property type="match status" value="1"/>
</dbReference>
<organism evidence="8 9">
    <name type="scientific">Phascolomyces articulosus</name>
    <dbReference type="NCBI Taxonomy" id="60185"/>
    <lineage>
        <taxon>Eukaryota</taxon>
        <taxon>Fungi</taxon>
        <taxon>Fungi incertae sedis</taxon>
        <taxon>Mucoromycota</taxon>
        <taxon>Mucoromycotina</taxon>
        <taxon>Mucoromycetes</taxon>
        <taxon>Mucorales</taxon>
        <taxon>Lichtheimiaceae</taxon>
        <taxon>Phascolomyces</taxon>
    </lineage>
</organism>
<reference evidence="8" key="1">
    <citation type="journal article" date="2022" name="IScience">
        <title>Evolution of zygomycete secretomes and the origins of terrestrial fungal ecologies.</title>
        <authorList>
            <person name="Chang Y."/>
            <person name="Wang Y."/>
            <person name="Mondo S."/>
            <person name="Ahrendt S."/>
            <person name="Andreopoulos W."/>
            <person name="Barry K."/>
            <person name="Beard J."/>
            <person name="Benny G.L."/>
            <person name="Blankenship S."/>
            <person name="Bonito G."/>
            <person name="Cuomo C."/>
            <person name="Desiro A."/>
            <person name="Gervers K.A."/>
            <person name="Hundley H."/>
            <person name="Kuo A."/>
            <person name="LaButti K."/>
            <person name="Lang B.F."/>
            <person name="Lipzen A."/>
            <person name="O'Donnell K."/>
            <person name="Pangilinan J."/>
            <person name="Reynolds N."/>
            <person name="Sandor L."/>
            <person name="Smith M.E."/>
            <person name="Tsang A."/>
            <person name="Grigoriev I.V."/>
            <person name="Stajich J.E."/>
            <person name="Spatafora J.W."/>
        </authorList>
    </citation>
    <scope>NUCLEOTIDE SEQUENCE</scope>
    <source>
        <strain evidence="8">RSA 2281</strain>
    </source>
</reference>
<feature type="region of interest" description="Disordered" evidence="5">
    <location>
        <begin position="751"/>
        <end position="783"/>
    </location>
</feature>
<feature type="region of interest" description="Disordered" evidence="5">
    <location>
        <begin position="129"/>
        <end position="153"/>
    </location>
</feature>
<evidence type="ECO:0008006" key="10">
    <source>
        <dbReference type="Google" id="ProtNLM"/>
    </source>
</evidence>
<reference evidence="8" key="2">
    <citation type="submission" date="2023-02" db="EMBL/GenBank/DDBJ databases">
        <authorList>
            <consortium name="DOE Joint Genome Institute"/>
            <person name="Mondo S.J."/>
            <person name="Chang Y."/>
            <person name="Wang Y."/>
            <person name="Ahrendt S."/>
            <person name="Andreopoulos W."/>
            <person name="Barry K."/>
            <person name="Beard J."/>
            <person name="Benny G.L."/>
            <person name="Blankenship S."/>
            <person name="Bonito G."/>
            <person name="Cuomo C."/>
            <person name="Desiro A."/>
            <person name="Gervers K.A."/>
            <person name="Hundley H."/>
            <person name="Kuo A."/>
            <person name="LaButti K."/>
            <person name="Lang B.F."/>
            <person name="Lipzen A."/>
            <person name="O'Donnell K."/>
            <person name="Pangilinan J."/>
            <person name="Reynolds N."/>
            <person name="Sandor L."/>
            <person name="Smith M.W."/>
            <person name="Tsang A."/>
            <person name="Grigoriev I.V."/>
            <person name="Stajich J.E."/>
            <person name="Spatafora J.W."/>
        </authorList>
    </citation>
    <scope>NUCLEOTIDE SEQUENCE</scope>
    <source>
        <strain evidence="8">RSA 2281</strain>
    </source>
</reference>
<dbReference type="AlphaFoldDB" id="A0AAD5KMP7"/>
<feature type="compositionally biased region" description="Low complexity" evidence="5">
    <location>
        <begin position="186"/>
        <end position="202"/>
    </location>
</feature>
<comment type="caution">
    <text evidence="8">The sequence shown here is derived from an EMBL/GenBank/DDBJ whole genome shotgun (WGS) entry which is preliminary data.</text>
</comment>
<keyword evidence="9" id="KW-1185">Reference proteome</keyword>
<accession>A0AAD5KMP7</accession>
<evidence type="ECO:0000256" key="4">
    <source>
        <dbReference type="PROSITE-ProRule" id="PRU00601"/>
    </source>
</evidence>
<feature type="compositionally biased region" description="Polar residues" evidence="5">
    <location>
        <begin position="392"/>
        <end position="403"/>
    </location>
</feature>
<feature type="compositionally biased region" description="Basic and acidic residues" evidence="5">
    <location>
        <begin position="426"/>
        <end position="437"/>
    </location>
</feature>
<dbReference type="InterPro" id="IPR006575">
    <property type="entry name" value="RWD_dom"/>
</dbReference>
<feature type="domain" description="RWD" evidence="6">
    <location>
        <begin position="21"/>
        <end position="128"/>
    </location>
</feature>
<dbReference type="Proteomes" id="UP001209540">
    <property type="component" value="Unassembled WGS sequence"/>
</dbReference>
<keyword evidence="2 4" id="KW-0863">Zinc-finger</keyword>
<dbReference type="InterPro" id="IPR008913">
    <property type="entry name" value="Znf_CHY"/>
</dbReference>
<evidence type="ECO:0000256" key="5">
    <source>
        <dbReference type="SAM" id="MobiDB-lite"/>
    </source>
</evidence>
<evidence type="ECO:0000259" key="6">
    <source>
        <dbReference type="PROSITE" id="PS50908"/>
    </source>
</evidence>
<feature type="region of interest" description="Disordered" evidence="5">
    <location>
        <begin position="357"/>
        <end position="403"/>
    </location>
</feature>
<feature type="region of interest" description="Disordered" evidence="5">
    <location>
        <begin position="186"/>
        <end position="223"/>
    </location>
</feature>
<sequence>MTESRRPVSKPVVTVARNKDTELSQLERRYRSTFKKVSENDECTIIRLAFPPSDPDFPFELDMLRLQIRIPANYPKESCTIIVMNTDIPKGFAFNLEKGFETYTKQASTTLVRQMNWLDKNMETLLQQEPATTMRFVSTAPKPKPEEESSGLMAPALPDDFIAAATTKVNHNMAAAAAAAAAEASSSSSSVPAIASSSPSSSKPITKEQKQKSTSPPPRQLDADAVPFFTSSQLSEAAEKREKEIGQLQARFRGSYKSLRNDHAETVVQLMLNLEDPDFSYKDVFNKELKVKYHIPIQYPLLPCTIEVENKALGEDEARDISYVFAEHVEKSKRTLFQNLNWLNRNLETILQYPPERPWEIKEEEPTSSDEEEGPILTRKQQEEQDQQQQQFTKNKQVPISQNSNKSLFKEQEEKGARVIVVDDPDFLRPPHLDHYQPKTSTSSNTSSPVDPLSVHPETNEQEEEQVSQPTTTEARKAGTEIYLYHFQLQNVTLFRCVSLNLIVKCNKCKTMTNVENLRPKDPFHPSKKENNESWTTCSKCRNLMGVKFFSDLMHQNSNKLGLLQVSGCLPFDILASKYVGTCIQCMEDEMTMTLTPHDHPSTFRCFGCHTSITMALGDFRFIRVGQEDGERFEGNQSLVSKAVMKRKKKNGDTIQLVVGQSLPDKGTCEHYRKSKRWFRFPCCSRLYACDACHDKNEDHVYELARRHVCGLCSREQAISPMCTCGHVFERGPHSHFWEGGEGTRSKVLMSRKDPHKYKGLGKTVSKKQDRVGVAGKNKRKNE</sequence>
<protein>
    <recommendedName>
        <fullName evidence="10">CHY-type domain-containing protein</fullName>
    </recommendedName>
</protein>
<feature type="domain" description="CHY-type" evidence="7">
    <location>
        <begin position="662"/>
        <end position="727"/>
    </location>
</feature>
<evidence type="ECO:0000256" key="1">
    <source>
        <dbReference type="ARBA" id="ARBA00022723"/>
    </source>
</evidence>
<dbReference type="SUPFAM" id="SSF161219">
    <property type="entry name" value="CHY zinc finger-like"/>
    <property type="match status" value="1"/>
</dbReference>
<dbReference type="PROSITE" id="PS50908">
    <property type="entry name" value="RWD"/>
    <property type="match status" value="1"/>
</dbReference>
<evidence type="ECO:0000313" key="9">
    <source>
        <dbReference type="Proteomes" id="UP001209540"/>
    </source>
</evidence>
<dbReference type="Pfam" id="PF05495">
    <property type="entry name" value="zf-CHY"/>
    <property type="match status" value="1"/>
</dbReference>
<proteinExistence type="predicted"/>
<evidence type="ECO:0000256" key="2">
    <source>
        <dbReference type="ARBA" id="ARBA00022771"/>
    </source>
</evidence>